<feature type="non-terminal residue" evidence="1">
    <location>
        <position position="40"/>
    </location>
</feature>
<reference evidence="1" key="1">
    <citation type="submission" date="2021-06" db="EMBL/GenBank/DDBJ databases">
        <authorList>
            <person name="Kallberg Y."/>
            <person name="Tangrot J."/>
            <person name="Rosling A."/>
        </authorList>
    </citation>
    <scope>NUCLEOTIDE SEQUENCE</scope>
    <source>
        <strain evidence="1">AU212A</strain>
    </source>
</reference>
<dbReference type="Proteomes" id="UP000789860">
    <property type="component" value="Unassembled WGS sequence"/>
</dbReference>
<protein>
    <submittedName>
        <fullName evidence="1">5762_t:CDS:1</fullName>
    </submittedName>
</protein>
<evidence type="ECO:0000313" key="1">
    <source>
        <dbReference type="EMBL" id="CAG8509371.1"/>
    </source>
</evidence>
<evidence type="ECO:0000313" key="2">
    <source>
        <dbReference type="Proteomes" id="UP000789860"/>
    </source>
</evidence>
<comment type="caution">
    <text evidence="1">The sequence shown here is derived from an EMBL/GenBank/DDBJ whole genome shotgun (WGS) entry which is preliminary data.</text>
</comment>
<sequence length="40" mass="4101">MSSDLNKKKIIVEERLLGEIGAGFGSIVSRGLGLVLGSVG</sequence>
<proteinExistence type="predicted"/>
<dbReference type="EMBL" id="CAJVPM010004126">
    <property type="protein sequence ID" value="CAG8509371.1"/>
    <property type="molecule type" value="Genomic_DNA"/>
</dbReference>
<keyword evidence="2" id="KW-1185">Reference proteome</keyword>
<accession>A0ACA9L479</accession>
<gene>
    <name evidence="1" type="ORF">SCALOS_LOCUS3587</name>
</gene>
<organism evidence="1 2">
    <name type="scientific">Scutellospora calospora</name>
    <dbReference type="NCBI Taxonomy" id="85575"/>
    <lineage>
        <taxon>Eukaryota</taxon>
        <taxon>Fungi</taxon>
        <taxon>Fungi incertae sedis</taxon>
        <taxon>Mucoromycota</taxon>
        <taxon>Glomeromycotina</taxon>
        <taxon>Glomeromycetes</taxon>
        <taxon>Diversisporales</taxon>
        <taxon>Gigasporaceae</taxon>
        <taxon>Scutellospora</taxon>
    </lineage>
</organism>
<name>A0ACA9L479_9GLOM</name>